<organism evidence="2 3">
    <name type="scientific">Clostridium acetireducens DSM 10703</name>
    <dbReference type="NCBI Taxonomy" id="1121290"/>
    <lineage>
        <taxon>Bacteria</taxon>
        <taxon>Bacillati</taxon>
        <taxon>Bacillota</taxon>
        <taxon>Clostridia</taxon>
        <taxon>Eubacteriales</taxon>
        <taxon>Clostridiaceae</taxon>
        <taxon>Clostridium</taxon>
    </lineage>
</organism>
<name>A0A1E8EXM4_9CLOT</name>
<keyword evidence="1" id="KW-1133">Transmembrane helix</keyword>
<dbReference type="AlphaFoldDB" id="A0A1E8EXM4"/>
<dbReference type="EMBL" id="LZFO01000024">
    <property type="protein sequence ID" value="OFI05541.1"/>
    <property type="molecule type" value="Genomic_DNA"/>
</dbReference>
<dbReference type="Proteomes" id="UP000175744">
    <property type="component" value="Unassembled WGS sequence"/>
</dbReference>
<dbReference type="OrthoDB" id="1937665at2"/>
<evidence type="ECO:0000313" key="3">
    <source>
        <dbReference type="Proteomes" id="UP000175744"/>
    </source>
</evidence>
<accession>A0A1E8EXM4</accession>
<keyword evidence="3" id="KW-1185">Reference proteome</keyword>
<keyword evidence="1" id="KW-0472">Membrane</keyword>
<reference evidence="2 3" key="1">
    <citation type="submission" date="2016-06" db="EMBL/GenBank/DDBJ databases">
        <title>Genome sequence of Clostridium acetireducens DSM 10703.</title>
        <authorList>
            <person name="Poehlein A."/>
            <person name="Fluechter S."/>
            <person name="Duerre P."/>
            <person name="Daniel R."/>
        </authorList>
    </citation>
    <scope>NUCLEOTIDE SEQUENCE [LARGE SCALE GENOMIC DNA]</scope>
    <source>
        <strain evidence="2 3">DSM 10703</strain>
    </source>
</reference>
<feature type="transmembrane region" description="Helical" evidence="1">
    <location>
        <begin position="7"/>
        <end position="25"/>
    </location>
</feature>
<dbReference type="RefSeq" id="WP_070110595.1">
    <property type="nucleotide sequence ID" value="NZ_LZFO01000024.1"/>
</dbReference>
<evidence type="ECO:0000313" key="2">
    <source>
        <dbReference type="EMBL" id="OFI05541.1"/>
    </source>
</evidence>
<sequence length="224" mass="26281">MLKKKNILFLSIILIIVLGFIGIHIKDKKCIANKAKDLSQTDILDIKEKMNIVISQSYEIMKTGKAVDYNNVVKNQKLLELLNKTNEFKVEWFKFIDIKIPSYKSELTIKKVQPSYDNTYFIACNYDVEFKIISSDVVSSAKDEYEFEVKKINGKFYITKMLDVQLDIREMDKKPHNNMKKDFSNYNKILDSQISSTDEILKNIDKYKKEFKEGKLGYNKKILK</sequence>
<proteinExistence type="predicted"/>
<gene>
    <name evidence="2" type="ORF">CLOACE_16240</name>
</gene>
<evidence type="ECO:0000256" key="1">
    <source>
        <dbReference type="SAM" id="Phobius"/>
    </source>
</evidence>
<protein>
    <submittedName>
        <fullName evidence="2">Uncharacterized protein</fullName>
    </submittedName>
</protein>
<keyword evidence="1" id="KW-0812">Transmembrane</keyword>
<comment type="caution">
    <text evidence="2">The sequence shown here is derived from an EMBL/GenBank/DDBJ whole genome shotgun (WGS) entry which is preliminary data.</text>
</comment>
<dbReference type="STRING" id="1121290.CLAOCE_16240"/>